<feature type="compositionally biased region" description="Basic and acidic residues" evidence="1">
    <location>
        <begin position="258"/>
        <end position="290"/>
    </location>
</feature>
<dbReference type="KEGG" id="nah:F5544_01410"/>
<evidence type="ECO:0000256" key="1">
    <source>
        <dbReference type="SAM" id="MobiDB-lite"/>
    </source>
</evidence>
<protein>
    <submittedName>
        <fullName evidence="2">Uncharacterized protein</fullName>
    </submittedName>
</protein>
<accession>A0A6G9Y4P7</accession>
<feature type="region of interest" description="Disordered" evidence="1">
    <location>
        <begin position="323"/>
        <end position="355"/>
    </location>
</feature>
<feature type="region of interest" description="Disordered" evidence="1">
    <location>
        <begin position="207"/>
        <end position="239"/>
    </location>
</feature>
<dbReference type="EMBL" id="CP046172">
    <property type="protein sequence ID" value="QIS08205.1"/>
    <property type="molecule type" value="Genomic_DNA"/>
</dbReference>
<proteinExistence type="predicted"/>
<name>A0A6G9Y4P7_9NOCA</name>
<gene>
    <name evidence="2" type="ORF">F5544_01410</name>
</gene>
<feature type="compositionally biased region" description="Basic and acidic residues" evidence="1">
    <location>
        <begin position="342"/>
        <end position="355"/>
    </location>
</feature>
<feature type="region of interest" description="Disordered" evidence="1">
    <location>
        <begin position="258"/>
        <end position="292"/>
    </location>
</feature>
<feature type="compositionally biased region" description="Basic and acidic residues" evidence="1">
    <location>
        <begin position="209"/>
        <end position="230"/>
    </location>
</feature>
<sequence length="355" mass="40546">MPDGYDRDRDRIADNNIRGRVFENGTYLYFRDRENGYEQQSRVYETPEGRIQFDKVKADQGRTFSIEDKSGRMEGRKDEKQLRALRVILETDKKHQHMLRSVEGEYVSKECQRLIDGLKKDFKDRFTHKEISRTEARTIWALGVDLERSKQITPPGQGKQLELPGVGEKAREQKAQELQKRRDKIAVLAKAREAASKFRAVQRFQESAARGRADAPQRIDHERQAHEQARQARAVSAPGREAAERVAQEMAARLGLSRDDQHTAVARETESVSAQAEREARDKEAREQLTRADTAQTAYMQNLVERGIPPEIARLQGYIQAPVIAHERDPGHTEAPTVQRGGRGDEGRGIERARS</sequence>
<dbReference type="Proteomes" id="UP000503540">
    <property type="component" value="Chromosome"/>
</dbReference>
<evidence type="ECO:0000313" key="3">
    <source>
        <dbReference type="Proteomes" id="UP000503540"/>
    </source>
</evidence>
<reference evidence="2 3" key="1">
    <citation type="journal article" date="2019" name="ACS Chem. Biol.">
        <title>Identification and Mobilization of a Cryptic Antibiotic Biosynthesis Gene Locus from a Human-Pathogenic Nocardia Isolate.</title>
        <authorList>
            <person name="Herisse M."/>
            <person name="Ishida K."/>
            <person name="Porter J.L."/>
            <person name="Howden B."/>
            <person name="Hertweck C."/>
            <person name="Stinear T.P."/>
            <person name="Pidot S.J."/>
        </authorList>
    </citation>
    <scope>NUCLEOTIDE SEQUENCE [LARGE SCALE GENOMIC DNA]</scope>
    <source>
        <strain evidence="2 3">AUSMDU00012717</strain>
    </source>
</reference>
<organism evidence="2 3">
    <name type="scientific">Nocardia arthritidis</name>
    <dbReference type="NCBI Taxonomy" id="228602"/>
    <lineage>
        <taxon>Bacteria</taxon>
        <taxon>Bacillati</taxon>
        <taxon>Actinomycetota</taxon>
        <taxon>Actinomycetes</taxon>
        <taxon>Mycobacteriales</taxon>
        <taxon>Nocardiaceae</taxon>
        <taxon>Nocardia</taxon>
    </lineage>
</organism>
<evidence type="ECO:0000313" key="2">
    <source>
        <dbReference type="EMBL" id="QIS08205.1"/>
    </source>
</evidence>
<dbReference type="RefSeq" id="WP_167471489.1">
    <property type="nucleotide sequence ID" value="NZ_CP046172.1"/>
</dbReference>
<keyword evidence="3" id="KW-1185">Reference proteome</keyword>
<dbReference type="AlphaFoldDB" id="A0A6G9Y4P7"/>